<dbReference type="PROSITE" id="PS51319">
    <property type="entry name" value="TFIIS_N"/>
    <property type="match status" value="1"/>
</dbReference>
<dbReference type="Proteomes" id="UP000591131">
    <property type="component" value="Unassembled WGS sequence"/>
</dbReference>
<keyword evidence="2" id="KW-0539">Nucleus</keyword>
<feature type="compositionally biased region" description="Basic and acidic residues" evidence="3">
    <location>
        <begin position="465"/>
        <end position="493"/>
    </location>
</feature>
<feature type="compositionally biased region" description="Basic residues" evidence="3">
    <location>
        <begin position="355"/>
        <end position="369"/>
    </location>
</feature>
<dbReference type="InterPro" id="IPR035441">
    <property type="entry name" value="TFIIS/LEDGF_dom_sf"/>
</dbReference>
<feature type="region of interest" description="Disordered" evidence="3">
    <location>
        <begin position="355"/>
        <end position="385"/>
    </location>
</feature>
<comment type="caution">
    <text evidence="5">The sequence shown here is derived from an EMBL/GenBank/DDBJ whole genome shotgun (WGS) entry which is preliminary data.</text>
</comment>
<dbReference type="GO" id="GO:0016973">
    <property type="term" value="P:poly(A)+ mRNA export from nucleus"/>
    <property type="evidence" value="ECO:0007669"/>
    <property type="project" value="TreeGrafter"/>
</dbReference>
<evidence type="ECO:0000259" key="4">
    <source>
        <dbReference type="PROSITE" id="PS51319"/>
    </source>
</evidence>
<dbReference type="GO" id="GO:0005634">
    <property type="term" value="C:nucleus"/>
    <property type="evidence" value="ECO:0007669"/>
    <property type="project" value="UniProtKB-SubCell"/>
</dbReference>
<evidence type="ECO:0000313" key="6">
    <source>
        <dbReference type="Proteomes" id="UP000591131"/>
    </source>
</evidence>
<dbReference type="Gene3D" id="1.20.930.10">
    <property type="entry name" value="Conserved domain common to transcription factors TFIIS, elongin A, CRSP70"/>
    <property type="match status" value="1"/>
</dbReference>
<proteinExistence type="inferred from homology"/>
<dbReference type="SUPFAM" id="SSF47676">
    <property type="entry name" value="Conserved domain common to transcription factors TFIIS, elongin A, CRSP70"/>
    <property type="match status" value="1"/>
</dbReference>
<evidence type="ECO:0000313" key="5">
    <source>
        <dbReference type="EMBL" id="KAF4677861.1"/>
    </source>
</evidence>
<feature type="compositionally biased region" description="Polar residues" evidence="3">
    <location>
        <begin position="424"/>
        <end position="433"/>
    </location>
</feature>
<evidence type="ECO:0000256" key="3">
    <source>
        <dbReference type="SAM" id="MobiDB-lite"/>
    </source>
</evidence>
<protein>
    <submittedName>
        <fullName evidence="5">Transcription factor iws1</fullName>
    </submittedName>
</protein>
<feature type="region of interest" description="Disordered" evidence="3">
    <location>
        <begin position="1"/>
        <end position="116"/>
    </location>
</feature>
<feature type="compositionally biased region" description="Acidic residues" evidence="3">
    <location>
        <begin position="1"/>
        <end position="16"/>
    </location>
</feature>
<dbReference type="PANTHER" id="PTHR46010:SF1">
    <property type="entry name" value="PROTEIN IWS1 HOMOLOG"/>
    <property type="match status" value="1"/>
</dbReference>
<comment type="subcellular location">
    <subcellularLocation>
        <location evidence="2">Nucleus</location>
    </subcellularLocation>
</comment>
<dbReference type="OrthoDB" id="21124at2759"/>
<sequence length="670" mass="74680">MSDENWNELFGEDLDDLPIAQTQVARDPEESGEPRLRKGLPDDESEASAPGNRAATQEAGSPAGESSESSSSSSSESEGEDGEMGHSLERKPRESKLLQPALDRLKKRRKKKELDSGEKFERMEALVNSMYDASAADRDSIANGQPALAKLQMMEKVRGILVKQAWQEPFIEAGGLSAIADWLALVGTKAALPNFNVRKTILDLLNNQLLPHITLDALKTSRVGWAVKDMYYHKDETTENTVVEEQLIQHWLKLIQNQGSEQRGHVSRYIKATEEDMRIASRAIQKQKGPRLTVEQQRKVQSRRHAMIPNRGIALDSSQPLSGAGTYRIQPVSNVEAAHKERLDPGTVKGRLKRHLMSAGGKSKKRSSKAVKGMRGAAVTSSSKSPQNSAYYWVMKLREEHQEAAMDSAPVFTGLMPHALAGKTSGQSTSVPSPRSAGRPSVVPEHDEQINKATNMREVATIGKRAADGDAHDTPDFSESYLHENRHSERPEDVSYDDASDSSISCSSSSRRRPASSGVTRGWAAYSARLHYERDRSRHRWVHPEWEERSLLRQKLLLKIRKSKGEKVTCELLDEFTDPPFPDQAKSRRMFPALFARHAFTEDEAAEYALAIGKARLVTYHSKWGEYNMNSVSQLLDIAIYNNVVPSEKRVQHLAKKFAEASQISPTLTT</sequence>
<dbReference type="AlphaFoldDB" id="A0A7J6N4J2"/>
<dbReference type="EMBL" id="JAAPAO010000006">
    <property type="protein sequence ID" value="KAF4677861.1"/>
    <property type="molecule type" value="Genomic_DNA"/>
</dbReference>
<feature type="compositionally biased region" description="Low complexity" evidence="3">
    <location>
        <begin position="58"/>
        <end position="76"/>
    </location>
</feature>
<keyword evidence="6" id="KW-1185">Reference proteome</keyword>
<feature type="compositionally biased region" description="Basic and acidic residues" evidence="3">
    <location>
        <begin position="83"/>
        <end position="96"/>
    </location>
</feature>
<dbReference type="InterPro" id="IPR017923">
    <property type="entry name" value="TFIIS_N"/>
</dbReference>
<accession>A0A7J6N4J2</accession>
<reference evidence="5 6" key="1">
    <citation type="submission" date="2020-04" db="EMBL/GenBank/DDBJ databases">
        <title>Perkinsus chesapeaki whole genome sequence.</title>
        <authorList>
            <person name="Bogema D.R."/>
        </authorList>
    </citation>
    <scope>NUCLEOTIDE SEQUENCE [LARGE SCALE GENOMIC DNA]</scope>
    <source>
        <strain evidence="5">ATCC PRA-425</strain>
    </source>
</reference>
<feature type="compositionally biased region" description="Basic and acidic residues" evidence="3">
    <location>
        <begin position="26"/>
        <end position="41"/>
    </location>
</feature>
<comment type="similarity">
    <text evidence="1">Belongs to the IWS1 family.</text>
</comment>
<organism evidence="5 6">
    <name type="scientific">Perkinsus chesapeaki</name>
    <name type="common">Clam parasite</name>
    <name type="synonym">Perkinsus andrewsi</name>
    <dbReference type="NCBI Taxonomy" id="330153"/>
    <lineage>
        <taxon>Eukaryota</taxon>
        <taxon>Sar</taxon>
        <taxon>Alveolata</taxon>
        <taxon>Perkinsozoa</taxon>
        <taxon>Perkinsea</taxon>
        <taxon>Perkinsida</taxon>
        <taxon>Perkinsidae</taxon>
        <taxon>Perkinsus</taxon>
    </lineage>
</organism>
<evidence type="ECO:0000256" key="2">
    <source>
        <dbReference type="PROSITE-ProRule" id="PRU00649"/>
    </source>
</evidence>
<gene>
    <name evidence="5" type="primary">IWS1</name>
    <name evidence="5" type="ORF">FOL47_008926</name>
</gene>
<feature type="domain" description="TFIIS N-terminal" evidence="4">
    <location>
        <begin position="177"/>
        <end position="258"/>
    </location>
</feature>
<name>A0A7J6N4J2_PERCH</name>
<dbReference type="InterPro" id="IPR051037">
    <property type="entry name" value="RNAPII_TF_IWS1"/>
</dbReference>
<dbReference type="PANTHER" id="PTHR46010">
    <property type="entry name" value="PROTEIN IWS1 HOMOLOG"/>
    <property type="match status" value="1"/>
</dbReference>
<feature type="region of interest" description="Disordered" evidence="3">
    <location>
        <begin position="419"/>
        <end position="518"/>
    </location>
</feature>
<evidence type="ECO:0000256" key="1">
    <source>
        <dbReference type="ARBA" id="ARBA00037992"/>
    </source>
</evidence>